<feature type="repeat" description="ANK" evidence="4">
    <location>
        <begin position="79"/>
        <end position="112"/>
    </location>
</feature>
<evidence type="ECO:0000256" key="3">
    <source>
        <dbReference type="ARBA" id="ARBA00023043"/>
    </source>
</evidence>
<comment type="similarity">
    <text evidence="1">Belongs to the ANKRD34 family.</text>
</comment>
<dbReference type="PROSITE" id="PS50088">
    <property type="entry name" value="ANK_REPEAT"/>
    <property type="match status" value="3"/>
</dbReference>
<feature type="repeat" description="ANK" evidence="4">
    <location>
        <begin position="38"/>
        <end position="78"/>
    </location>
</feature>
<dbReference type="InterPro" id="IPR042637">
    <property type="entry name" value="AN34A/B/C"/>
</dbReference>
<evidence type="ECO:0000256" key="4">
    <source>
        <dbReference type="PROSITE-ProRule" id="PRU00023"/>
    </source>
</evidence>
<feature type="compositionally biased region" description="Polar residues" evidence="5">
    <location>
        <begin position="250"/>
        <end position="261"/>
    </location>
</feature>
<comment type="caution">
    <text evidence="6">The sequence shown here is derived from an EMBL/GenBank/DDBJ whole genome shotgun (WGS) entry which is preliminary data.</text>
</comment>
<dbReference type="Proteomes" id="UP000596742">
    <property type="component" value="Unassembled WGS sequence"/>
</dbReference>
<sequence>MDTVASTSAFHTAVAQRKLKLIKILLEGGSNINVQAYDGKTALMIALSFFRADEQVENNTEVIQLLLKHEADPNLQDLQGRTALMYALRYKATAKVVQMVLQFGGDPHIRDRYDKSAFCFIKSSDWSKYITILRPYFKQDKRLRGNSKQVTVCDSNVNSIDKKNQLKVMQTNIKNTQEEEIDVCIPTITLNLVSERKHSKKSDVYLKRRYSAQVNLLSFLTPTSDEPVNSRDNKNINLSQLDGTDADYPRNSNIDTTDVQSQNAGVEVISSDMKSSTSFNGDLYRRSNSLFIEHRKIPVSVFARRQSCPEAIARQLYSKNAGQTSQSPSVENISEHMIFDDSKRRNSDIDISIVDRNILTHCNVKYLPKLPPIEKRLN</sequence>
<gene>
    <name evidence="6" type="ORF">MGAL_10B049158</name>
</gene>
<dbReference type="Pfam" id="PF12796">
    <property type="entry name" value="Ank_2"/>
    <property type="match status" value="1"/>
</dbReference>
<dbReference type="SUPFAM" id="SSF48403">
    <property type="entry name" value="Ankyrin repeat"/>
    <property type="match status" value="1"/>
</dbReference>
<evidence type="ECO:0000256" key="1">
    <source>
        <dbReference type="ARBA" id="ARBA00010029"/>
    </source>
</evidence>
<keyword evidence="7" id="KW-1185">Reference proteome</keyword>
<dbReference type="PANTHER" id="PTHR24156:SF3">
    <property type="entry name" value="ANKYRIN REPEAT DOMAIN-CONTAINING PROTEIN 34C-LIKE"/>
    <property type="match status" value="1"/>
</dbReference>
<proteinExistence type="inferred from homology"/>
<evidence type="ECO:0000313" key="7">
    <source>
        <dbReference type="Proteomes" id="UP000596742"/>
    </source>
</evidence>
<dbReference type="PANTHER" id="PTHR24156">
    <property type="entry name" value="ANK_REP_REGION DOMAIN-CONTAINING PROTEIN"/>
    <property type="match status" value="1"/>
</dbReference>
<dbReference type="Gene3D" id="1.25.40.20">
    <property type="entry name" value="Ankyrin repeat-containing domain"/>
    <property type="match status" value="1"/>
</dbReference>
<keyword evidence="2" id="KW-0677">Repeat</keyword>
<reference evidence="6" key="1">
    <citation type="submission" date="2018-11" db="EMBL/GenBank/DDBJ databases">
        <authorList>
            <person name="Alioto T."/>
            <person name="Alioto T."/>
        </authorList>
    </citation>
    <scope>NUCLEOTIDE SEQUENCE</scope>
</reference>
<accession>A0A8B6HK94</accession>
<name>A0A8B6HK94_MYTGA</name>
<feature type="repeat" description="ANK" evidence="4">
    <location>
        <begin position="5"/>
        <end position="37"/>
    </location>
</feature>
<dbReference type="SMART" id="SM00248">
    <property type="entry name" value="ANK"/>
    <property type="match status" value="3"/>
</dbReference>
<evidence type="ECO:0000256" key="2">
    <source>
        <dbReference type="ARBA" id="ARBA00022737"/>
    </source>
</evidence>
<organism evidence="6 7">
    <name type="scientific">Mytilus galloprovincialis</name>
    <name type="common">Mediterranean mussel</name>
    <dbReference type="NCBI Taxonomy" id="29158"/>
    <lineage>
        <taxon>Eukaryota</taxon>
        <taxon>Metazoa</taxon>
        <taxon>Spiralia</taxon>
        <taxon>Lophotrochozoa</taxon>
        <taxon>Mollusca</taxon>
        <taxon>Bivalvia</taxon>
        <taxon>Autobranchia</taxon>
        <taxon>Pteriomorphia</taxon>
        <taxon>Mytilida</taxon>
        <taxon>Mytiloidea</taxon>
        <taxon>Mytilidae</taxon>
        <taxon>Mytilinae</taxon>
        <taxon>Mytilus</taxon>
    </lineage>
</organism>
<dbReference type="OrthoDB" id="539213at2759"/>
<dbReference type="AlphaFoldDB" id="A0A8B6HK94"/>
<dbReference type="InterPro" id="IPR002110">
    <property type="entry name" value="Ankyrin_rpt"/>
</dbReference>
<keyword evidence="3 4" id="KW-0040">ANK repeat</keyword>
<evidence type="ECO:0000313" key="6">
    <source>
        <dbReference type="EMBL" id="VDI79968.1"/>
    </source>
</evidence>
<dbReference type="EMBL" id="UYJE01010125">
    <property type="protein sequence ID" value="VDI79968.1"/>
    <property type="molecule type" value="Genomic_DNA"/>
</dbReference>
<dbReference type="PROSITE" id="PS50297">
    <property type="entry name" value="ANK_REP_REGION"/>
    <property type="match status" value="2"/>
</dbReference>
<feature type="region of interest" description="Disordered" evidence="5">
    <location>
        <begin position="223"/>
        <end position="261"/>
    </location>
</feature>
<dbReference type="InterPro" id="IPR036770">
    <property type="entry name" value="Ankyrin_rpt-contain_sf"/>
</dbReference>
<protein>
    <submittedName>
        <fullName evidence="6">Uncharacterized protein</fullName>
    </submittedName>
</protein>
<evidence type="ECO:0000256" key="5">
    <source>
        <dbReference type="SAM" id="MobiDB-lite"/>
    </source>
</evidence>